<dbReference type="InterPro" id="IPR011146">
    <property type="entry name" value="HIT-like"/>
</dbReference>
<accession>I1CCV2</accession>
<dbReference type="InterPro" id="IPR001310">
    <property type="entry name" value="Histidine_triad_HIT"/>
</dbReference>
<dbReference type="EMBL" id="CH476739">
    <property type="protein sequence ID" value="EIE86282.1"/>
    <property type="molecule type" value="Genomic_DNA"/>
</dbReference>
<dbReference type="GO" id="GO:0009117">
    <property type="term" value="P:nucleotide metabolic process"/>
    <property type="evidence" value="ECO:0007669"/>
    <property type="project" value="TreeGrafter"/>
</dbReference>
<dbReference type="eggNOG" id="KOG3275">
    <property type="taxonomic scope" value="Eukaryota"/>
</dbReference>
<dbReference type="GO" id="GO:0003824">
    <property type="term" value="F:catalytic activity"/>
    <property type="evidence" value="ECO:0007669"/>
    <property type="project" value="InterPro"/>
</dbReference>
<feature type="short sequence motif" description="Histidine triad motif" evidence="2 3">
    <location>
        <begin position="51"/>
        <end position="55"/>
    </location>
</feature>
<proteinExistence type="predicted"/>
<dbReference type="SUPFAM" id="SSF54197">
    <property type="entry name" value="HIT-like"/>
    <property type="match status" value="1"/>
</dbReference>
<dbReference type="InParanoid" id="I1CCV2"/>
<evidence type="ECO:0000256" key="2">
    <source>
        <dbReference type="PIRSR" id="PIRSR601310-3"/>
    </source>
</evidence>
<dbReference type="Pfam" id="PF01230">
    <property type="entry name" value="HIT"/>
    <property type="match status" value="1"/>
</dbReference>
<feature type="domain" description="HIT" evidence="4">
    <location>
        <begin position="1"/>
        <end position="66"/>
    </location>
</feature>
<evidence type="ECO:0000256" key="3">
    <source>
        <dbReference type="PROSITE-ProRule" id="PRU00464"/>
    </source>
</evidence>
<dbReference type="Proteomes" id="UP000009138">
    <property type="component" value="Unassembled WGS sequence"/>
</dbReference>
<name>I1CCV2_RHIO9</name>
<protein>
    <recommendedName>
        <fullName evidence="4">HIT domain-containing protein</fullName>
    </recommendedName>
</protein>
<dbReference type="AlphaFoldDB" id="I1CCV2"/>
<dbReference type="OMA" id="YHAEFMH"/>
<dbReference type="Gene3D" id="3.30.428.10">
    <property type="entry name" value="HIT-like"/>
    <property type="match status" value="1"/>
</dbReference>
<evidence type="ECO:0000256" key="1">
    <source>
        <dbReference type="PIRSR" id="PIRSR601310-1"/>
    </source>
</evidence>
<dbReference type="RefSeq" id="XP_067521678.1">
    <property type="nucleotide sequence ID" value="XM_067665577.1"/>
</dbReference>
<dbReference type="VEuPathDB" id="FungiDB:RO3G_10993"/>
<evidence type="ECO:0000259" key="4">
    <source>
        <dbReference type="PROSITE" id="PS51084"/>
    </source>
</evidence>
<dbReference type="PANTHER" id="PTHR46648">
    <property type="entry name" value="HIT FAMILY PROTEIN 1"/>
    <property type="match status" value="1"/>
</dbReference>
<dbReference type="PANTHER" id="PTHR46648:SF1">
    <property type="entry name" value="ADENOSINE 5'-MONOPHOSPHORAMIDASE HNT1"/>
    <property type="match status" value="1"/>
</dbReference>
<dbReference type="InterPro" id="IPR019808">
    <property type="entry name" value="Histidine_triad_CS"/>
</dbReference>
<dbReference type="PROSITE" id="PS00892">
    <property type="entry name" value="HIT_1"/>
    <property type="match status" value="1"/>
</dbReference>
<reference evidence="5 6" key="1">
    <citation type="journal article" date="2009" name="PLoS Genet.">
        <title>Genomic analysis of the basal lineage fungus Rhizopus oryzae reveals a whole-genome duplication.</title>
        <authorList>
            <person name="Ma L.-J."/>
            <person name="Ibrahim A.S."/>
            <person name="Skory C."/>
            <person name="Grabherr M.G."/>
            <person name="Burger G."/>
            <person name="Butler M."/>
            <person name="Elias M."/>
            <person name="Idnurm A."/>
            <person name="Lang B.F."/>
            <person name="Sone T."/>
            <person name="Abe A."/>
            <person name="Calvo S.E."/>
            <person name="Corrochano L.M."/>
            <person name="Engels R."/>
            <person name="Fu J."/>
            <person name="Hansberg W."/>
            <person name="Kim J.-M."/>
            <person name="Kodira C.D."/>
            <person name="Koehrsen M.J."/>
            <person name="Liu B."/>
            <person name="Miranda-Saavedra D."/>
            <person name="O'Leary S."/>
            <person name="Ortiz-Castellanos L."/>
            <person name="Poulter R."/>
            <person name="Rodriguez-Romero J."/>
            <person name="Ruiz-Herrera J."/>
            <person name="Shen Y.-Q."/>
            <person name="Zeng Q."/>
            <person name="Galagan J."/>
            <person name="Birren B.W."/>
            <person name="Cuomo C.A."/>
            <person name="Wickes B.L."/>
        </authorList>
    </citation>
    <scope>NUCLEOTIDE SEQUENCE [LARGE SCALE GENOMIC DNA]</scope>
    <source>
        <strain evidence="6">RA 99-880 / ATCC MYA-4621 / FGSC 9543 / NRRL 43880</strain>
    </source>
</reference>
<dbReference type="OrthoDB" id="672793at2759"/>
<dbReference type="InterPro" id="IPR036265">
    <property type="entry name" value="HIT-like_sf"/>
</dbReference>
<evidence type="ECO:0000313" key="6">
    <source>
        <dbReference type="Proteomes" id="UP000009138"/>
    </source>
</evidence>
<dbReference type="STRING" id="246409.I1CCV2"/>
<sequence>MIDHAEFMHQLPDEYLIDVLPIAKRIASAGEFSQYNVLQNNGKLANQAVPHVHFHVIPKPNQETGLGIRWRAMETTKEDIEVKYKHIMQKL</sequence>
<dbReference type="PROSITE" id="PS51084">
    <property type="entry name" value="HIT_2"/>
    <property type="match status" value="1"/>
</dbReference>
<organism evidence="5 6">
    <name type="scientific">Rhizopus delemar (strain RA 99-880 / ATCC MYA-4621 / FGSC 9543 / NRRL 43880)</name>
    <name type="common">Mucormycosis agent</name>
    <name type="synonym">Rhizopus arrhizus var. delemar</name>
    <dbReference type="NCBI Taxonomy" id="246409"/>
    <lineage>
        <taxon>Eukaryota</taxon>
        <taxon>Fungi</taxon>
        <taxon>Fungi incertae sedis</taxon>
        <taxon>Mucoromycota</taxon>
        <taxon>Mucoromycotina</taxon>
        <taxon>Mucoromycetes</taxon>
        <taxon>Mucorales</taxon>
        <taxon>Mucorineae</taxon>
        <taxon>Rhizopodaceae</taxon>
        <taxon>Rhizopus</taxon>
    </lineage>
</organism>
<evidence type="ECO:0000313" key="5">
    <source>
        <dbReference type="EMBL" id="EIE86282.1"/>
    </source>
</evidence>
<feature type="active site" description="Tele-AMP-histidine intermediate" evidence="1">
    <location>
        <position position="53"/>
    </location>
</feature>
<keyword evidence="6" id="KW-1185">Reference proteome</keyword>
<dbReference type="GeneID" id="93617958"/>
<gene>
    <name evidence="5" type="ORF">RO3G_10993</name>
</gene>